<dbReference type="AlphaFoldDB" id="A0A6C0EBS1"/>
<dbReference type="Gene3D" id="2.20.110.10">
    <property type="entry name" value="Histone H3 K4-specific methyltransferase SET7/9 N-terminal domain"/>
    <property type="match status" value="2"/>
</dbReference>
<dbReference type="Gene3D" id="3.90.930.1">
    <property type="match status" value="1"/>
</dbReference>
<dbReference type="EMBL" id="MN739797">
    <property type="protein sequence ID" value="QHT26534.1"/>
    <property type="molecule type" value="Genomic_DNA"/>
</dbReference>
<organism evidence="1">
    <name type="scientific">viral metagenome</name>
    <dbReference type="NCBI Taxonomy" id="1070528"/>
    <lineage>
        <taxon>unclassified sequences</taxon>
        <taxon>metagenomes</taxon>
        <taxon>organismal metagenomes</taxon>
    </lineage>
</organism>
<name>A0A6C0EBS1_9ZZZZ</name>
<dbReference type="Pfam" id="PF07661">
    <property type="entry name" value="MORN_2"/>
    <property type="match status" value="5"/>
</dbReference>
<evidence type="ECO:0000313" key="1">
    <source>
        <dbReference type="EMBL" id="QHT26534.1"/>
    </source>
</evidence>
<dbReference type="InterPro" id="IPR011652">
    <property type="entry name" value="MORN_2"/>
</dbReference>
<reference evidence="1" key="1">
    <citation type="journal article" date="2020" name="Nature">
        <title>Giant virus diversity and host interactions through global metagenomics.</title>
        <authorList>
            <person name="Schulz F."/>
            <person name="Roux S."/>
            <person name="Paez-Espino D."/>
            <person name="Jungbluth S."/>
            <person name="Walsh D.A."/>
            <person name="Denef V.J."/>
            <person name="McMahon K.D."/>
            <person name="Konstantinidis K.T."/>
            <person name="Eloe-Fadrosh E.A."/>
            <person name="Kyrpides N.C."/>
            <person name="Woyke T."/>
        </authorList>
    </citation>
    <scope>NUCLEOTIDE SEQUENCE</scope>
    <source>
        <strain evidence="1">GVMAG-M-3300023179-27</strain>
    </source>
</reference>
<evidence type="ECO:0008006" key="2">
    <source>
        <dbReference type="Google" id="ProtNLM"/>
    </source>
</evidence>
<protein>
    <recommendedName>
        <fullName evidence="2">MORN-repeat protein</fullName>
    </recommendedName>
</protein>
<proteinExistence type="predicted"/>
<sequence length="450" mass="54386">MDKLVFEECSKYDTAHCYKIRNYYIIVLKKLKDTITTENQNDTSEASLNAVYKGNKFMVVDIFNMFDVNKKKDYIDYELIYHVNKIVESKKDKIQYYKSIVPAFYNHLFEYEYIFLTKKYTGECMCFHPNGNIWVQGQHVNGIRTGMWKEYYDNGNLHVEVNLINGSINGEYKKWYNNNKIMEITMCKDNYKITYQKWHENGVLDTEIKYNDKSFPKIIDCKMWYESGQIRYDANDMNAKEHIRKYYYENGNICECKRYQHGLIHGCVEKFYKNGSLKFRINYENGKVNDTYILYHDNQQKRKEVKIINGTLDGLYKEWYYTGELKREINFINGRMNRVLKEWYPNSKIKIEAMTRNGTFDGEFIEYSERGRKKVFIVEDYKIIKPFFSKIFDKFKIKKYVENLKFNMSDEVLSWCHSIGFYVICNKYSMCDMLDQYCDYRVVYKPPRIY</sequence>
<accession>A0A6C0EBS1</accession>
<dbReference type="SUPFAM" id="SSF82185">
    <property type="entry name" value="Histone H3 K4-specific methyltransferase SET7/9 N-terminal domain"/>
    <property type="match status" value="3"/>
</dbReference>